<dbReference type="PROSITE" id="PS50846">
    <property type="entry name" value="HMA_2"/>
    <property type="match status" value="1"/>
</dbReference>
<dbReference type="Proteomes" id="UP001198862">
    <property type="component" value="Unassembled WGS sequence"/>
</dbReference>
<dbReference type="PRINTS" id="PR00946">
    <property type="entry name" value="HGSCAVENGER"/>
</dbReference>
<organism evidence="3 4">
    <name type="scientific">Reyranella aquatilis</name>
    <dbReference type="NCBI Taxonomy" id="2035356"/>
    <lineage>
        <taxon>Bacteria</taxon>
        <taxon>Pseudomonadati</taxon>
        <taxon>Pseudomonadota</taxon>
        <taxon>Alphaproteobacteria</taxon>
        <taxon>Hyphomicrobiales</taxon>
        <taxon>Reyranellaceae</taxon>
        <taxon>Reyranella</taxon>
    </lineage>
</organism>
<proteinExistence type="predicted"/>
<evidence type="ECO:0000256" key="1">
    <source>
        <dbReference type="ARBA" id="ARBA00022723"/>
    </source>
</evidence>
<accession>A0ABS8KWE7</accession>
<gene>
    <name evidence="3" type="ORF">LJ725_13945</name>
</gene>
<feature type="domain" description="HMA" evidence="2">
    <location>
        <begin position="1"/>
        <end position="66"/>
    </location>
</feature>
<evidence type="ECO:0000313" key="3">
    <source>
        <dbReference type="EMBL" id="MCC8430077.1"/>
    </source>
</evidence>
<dbReference type="InterPro" id="IPR006121">
    <property type="entry name" value="HMA_dom"/>
</dbReference>
<dbReference type="EMBL" id="JAJISD010000005">
    <property type="protein sequence ID" value="MCC8430077.1"/>
    <property type="molecule type" value="Genomic_DNA"/>
</dbReference>
<dbReference type="InterPro" id="IPR017969">
    <property type="entry name" value="Heavy-metal-associated_CS"/>
</dbReference>
<protein>
    <submittedName>
        <fullName evidence="3">Cation transporter</fullName>
    </submittedName>
</protein>
<keyword evidence="4" id="KW-1185">Reference proteome</keyword>
<name>A0ABS8KWE7_9HYPH</name>
<evidence type="ECO:0000259" key="2">
    <source>
        <dbReference type="PROSITE" id="PS50846"/>
    </source>
</evidence>
<keyword evidence="1" id="KW-0479">Metal-binding</keyword>
<dbReference type="RefSeq" id="WP_230551266.1">
    <property type="nucleotide sequence ID" value="NZ_JAJISD010000005.1"/>
</dbReference>
<dbReference type="SUPFAM" id="SSF55008">
    <property type="entry name" value="HMA, heavy metal-associated domain"/>
    <property type="match status" value="1"/>
</dbReference>
<dbReference type="PROSITE" id="PS01047">
    <property type="entry name" value="HMA_1"/>
    <property type="match status" value="1"/>
</dbReference>
<dbReference type="InterPro" id="IPR036163">
    <property type="entry name" value="HMA_dom_sf"/>
</dbReference>
<dbReference type="InterPro" id="IPR001802">
    <property type="entry name" value="MerP/CopZ"/>
</dbReference>
<dbReference type="Gene3D" id="3.30.70.100">
    <property type="match status" value="1"/>
</dbReference>
<comment type="caution">
    <text evidence="3">The sequence shown here is derived from an EMBL/GenBank/DDBJ whole genome shotgun (WGS) entry which is preliminary data.</text>
</comment>
<dbReference type="Pfam" id="PF00403">
    <property type="entry name" value="HMA"/>
    <property type="match status" value="1"/>
</dbReference>
<reference evidence="3 4" key="1">
    <citation type="submission" date="2021-11" db="EMBL/GenBank/DDBJ databases">
        <authorList>
            <person name="Lee D.-H."/>
            <person name="Kim S.-B."/>
        </authorList>
    </citation>
    <scope>NUCLEOTIDE SEQUENCE [LARGE SCALE GENOMIC DNA]</scope>
    <source>
        <strain evidence="3 4">KCTC 52223</strain>
    </source>
</reference>
<evidence type="ECO:0000313" key="4">
    <source>
        <dbReference type="Proteomes" id="UP001198862"/>
    </source>
</evidence>
<sequence length="69" mass="7297">MATLVVDNVSCASCRYIVEQTLPAMADVRRVEVPFKTKTAAVLFDDAATSVAAMAEATIQSGYPSKGTQ</sequence>